<reference evidence="1" key="1">
    <citation type="journal article" date="2022" name="Int. J. Mol. Sci.">
        <title>Draft Genome of Tanacetum Coccineum: Genomic Comparison of Closely Related Tanacetum-Family Plants.</title>
        <authorList>
            <person name="Yamashiro T."/>
            <person name="Shiraishi A."/>
            <person name="Nakayama K."/>
            <person name="Satake H."/>
        </authorList>
    </citation>
    <scope>NUCLEOTIDE SEQUENCE</scope>
</reference>
<dbReference type="EMBL" id="BQNB010018267">
    <property type="protein sequence ID" value="GJT72534.1"/>
    <property type="molecule type" value="Genomic_DNA"/>
</dbReference>
<gene>
    <name evidence="1" type="ORF">Tco_1031820</name>
</gene>
<keyword evidence="2" id="KW-1185">Reference proteome</keyword>
<proteinExistence type="predicted"/>
<comment type="caution">
    <text evidence="1">The sequence shown here is derived from an EMBL/GenBank/DDBJ whole genome shotgun (WGS) entry which is preliminary data.</text>
</comment>
<reference evidence="1" key="2">
    <citation type="submission" date="2022-01" db="EMBL/GenBank/DDBJ databases">
        <authorList>
            <person name="Yamashiro T."/>
            <person name="Shiraishi A."/>
            <person name="Satake H."/>
            <person name="Nakayama K."/>
        </authorList>
    </citation>
    <scope>NUCLEOTIDE SEQUENCE</scope>
</reference>
<protein>
    <submittedName>
        <fullName evidence="1">Uncharacterized protein</fullName>
    </submittedName>
</protein>
<accession>A0ABQ5GAA1</accession>
<organism evidence="1 2">
    <name type="scientific">Tanacetum coccineum</name>
    <dbReference type="NCBI Taxonomy" id="301880"/>
    <lineage>
        <taxon>Eukaryota</taxon>
        <taxon>Viridiplantae</taxon>
        <taxon>Streptophyta</taxon>
        <taxon>Embryophyta</taxon>
        <taxon>Tracheophyta</taxon>
        <taxon>Spermatophyta</taxon>
        <taxon>Magnoliopsida</taxon>
        <taxon>eudicotyledons</taxon>
        <taxon>Gunneridae</taxon>
        <taxon>Pentapetalae</taxon>
        <taxon>asterids</taxon>
        <taxon>campanulids</taxon>
        <taxon>Asterales</taxon>
        <taxon>Asteraceae</taxon>
        <taxon>Asteroideae</taxon>
        <taxon>Anthemideae</taxon>
        <taxon>Anthemidinae</taxon>
        <taxon>Tanacetum</taxon>
    </lineage>
</organism>
<evidence type="ECO:0000313" key="1">
    <source>
        <dbReference type="EMBL" id="GJT72534.1"/>
    </source>
</evidence>
<sequence length="242" mass="27147">MDDQYRSGDKLSTGKNTLYHVRITVIGLALAGPTNHIHHFIVISARAFLEGTPNVGNLFAVIMPGVLGGNTHDGNIFLYYCPGVLGGNTHDGNIFLYYCPGVLGGNTYDGDATIVYPIPTIMHHPPPAKELTFRDTRVQDTERRTMASVEVVNLRVGYQADVRRRDTCFTRREQRDLRQAWLVAEAYSRALKAWIRVLETQVYHHDWKRQDADDRAIKHIIRTQALEAGARVDTLEDTGSSA</sequence>
<dbReference type="Proteomes" id="UP001151760">
    <property type="component" value="Unassembled WGS sequence"/>
</dbReference>
<name>A0ABQ5GAA1_9ASTR</name>
<evidence type="ECO:0000313" key="2">
    <source>
        <dbReference type="Proteomes" id="UP001151760"/>
    </source>
</evidence>